<organism evidence="14 15">
    <name type="scientific">Adineta ricciae</name>
    <name type="common">Rotifer</name>
    <dbReference type="NCBI Taxonomy" id="249248"/>
    <lineage>
        <taxon>Eukaryota</taxon>
        <taxon>Metazoa</taxon>
        <taxon>Spiralia</taxon>
        <taxon>Gnathifera</taxon>
        <taxon>Rotifera</taxon>
        <taxon>Eurotatoria</taxon>
        <taxon>Bdelloidea</taxon>
        <taxon>Adinetida</taxon>
        <taxon>Adinetidae</taxon>
        <taxon>Adineta</taxon>
    </lineage>
</organism>
<dbReference type="CDD" id="cd18580">
    <property type="entry name" value="ABC_6TM_ABCC_D2"/>
    <property type="match status" value="1"/>
</dbReference>
<keyword evidence="7" id="KW-0067">ATP-binding</keyword>
<keyword evidence="4 11" id="KW-0812">Transmembrane</keyword>
<proteinExistence type="inferred from homology"/>
<evidence type="ECO:0000256" key="8">
    <source>
        <dbReference type="ARBA" id="ARBA00022989"/>
    </source>
</evidence>
<dbReference type="AlphaFoldDB" id="A0A814UW73"/>
<dbReference type="PANTHER" id="PTHR24223:SF456">
    <property type="entry name" value="MULTIDRUG RESISTANCE-ASSOCIATED PROTEIN LETHAL(2)03659"/>
    <property type="match status" value="1"/>
</dbReference>
<dbReference type="Pfam" id="PF00005">
    <property type="entry name" value="ABC_tran"/>
    <property type="match status" value="1"/>
</dbReference>
<keyword evidence="15" id="KW-1185">Reference proteome</keyword>
<evidence type="ECO:0000256" key="4">
    <source>
        <dbReference type="ARBA" id="ARBA00022692"/>
    </source>
</evidence>
<evidence type="ECO:0000256" key="2">
    <source>
        <dbReference type="ARBA" id="ARBA00009726"/>
    </source>
</evidence>
<comment type="subcellular location">
    <subcellularLocation>
        <location evidence="1">Membrane</location>
        <topology evidence="1">Multi-pass membrane protein</topology>
    </subcellularLocation>
</comment>
<feature type="region of interest" description="Disordered" evidence="10">
    <location>
        <begin position="809"/>
        <end position="828"/>
    </location>
</feature>
<keyword evidence="6" id="KW-0547">Nucleotide-binding</keyword>
<evidence type="ECO:0000256" key="11">
    <source>
        <dbReference type="SAM" id="Phobius"/>
    </source>
</evidence>
<evidence type="ECO:0000256" key="1">
    <source>
        <dbReference type="ARBA" id="ARBA00004141"/>
    </source>
</evidence>
<dbReference type="InterPro" id="IPR003439">
    <property type="entry name" value="ABC_transporter-like_ATP-bd"/>
</dbReference>
<dbReference type="PROSITE" id="PS50929">
    <property type="entry name" value="ABC_TM1F"/>
    <property type="match status" value="2"/>
</dbReference>
<evidence type="ECO:0000256" key="5">
    <source>
        <dbReference type="ARBA" id="ARBA00022737"/>
    </source>
</evidence>
<evidence type="ECO:0000313" key="15">
    <source>
        <dbReference type="Proteomes" id="UP000663828"/>
    </source>
</evidence>
<dbReference type="GO" id="GO:0140359">
    <property type="term" value="F:ABC-type transporter activity"/>
    <property type="evidence" value="ECO:0007669"/>
    <property type="project" value="InterPro"/>
</dbReference>
<dbReference type="Proteomes" id="UP000663828">
    <property type="component" value="Unassembled WGS sequence"/>
</dbReference>
<feature type="transmembrane region" description="Helical" evidence="11">
    <location>
        <begin position="125"/>
        <end position="147"/>
    </location>
</feature>
<dbReference type="InterPro" id="IPR011527">
    <property type="entry name" value="ABC1_TM_dom"/>
</dbReference>
<dbReference type="PROSITE" id="PS50893">
    <property type="entry name" value="ABC_TRANSPORTER_2"/>
    <property type="match status" value="1"/>
</dbReference>
<evidence type="ECO:0000313" key="14">
    <source>
        <dbReference type="EMBL" id="CAF1179985.1"/>
    </source>
</evidence>
<keyword evidence="9 11" id="KW-0472">Membrane</keyword>
<feature type="transmembrane region" description="Helical" evidence="11">
    <location>
        <begin position="760"/>
        <end position="781"/>
    </location>
</feature>
<dbReference type="FunFam" id="3.40.50.300:FF:000973">
    <property type="entry name" value="Multidrug resistance-associated protein 4"/>
    <property type="match status" value="1"/>
</dbReference>
<dbReference type="Pfam" id="PF00664">
    <property type="entry name" value="ABC_membrane"/>
    <property type="match status" value="2"/>
</dbReference>
<dbReference type="InterPro" id="IPR044726">
    <property type="entry name" value="ABCC_6TM_D2"/>
</dbReference>
<name>A0A814UW73_ADIRI</name>
<dbReference type="CDD" id="cd03250">
    <property type="entry name" value="ABCC_MRP_domain1"/>
    <property type="match status" value="1"/>
</dbReference>
<evidence type="ECO:0000256" key="3">
    <source>
        <dbReference type="ARBA" id="ARBA00022448"/>
    </source>
</evidence>
<dbReference type="EMBL" id="CAJNOR010001662">
    <property type="protein sequence ID" value="CAF1179985.1"/>
    <property type="molecule type" value="Genomic_DNA"/>
</dbReference>
<dbReference type="InterPro" id="IPR050173">
    <property type="entry name" value="ABC_transporter_C-like"/>
</dbReference>
<dbReference type="PROSITE" id="PS00211">
    <property type="entry name" value="ABC_TRANSPORTER_1"/>
    <property type="match status" value="1"/>
</dbReference>
<feature type="domain" description="ABC transporter" evidence="12">
    <location>
        <begin position="256"/>
        <end position="480"/>
    </location>
</feature>
<feature type="domain" description="ABC transmembrane type-1" evidence="13">
    <location>
        <begin position="86"/>
        <end position="211"/>
    </location>
</feature>
<feature type="transmembrane region" description="Helical" evidence="11">
    <location>
        <begin position="613"/>
        <end position="638"/>
    </location>
</feature>
<dbReference type="Gene3D" id="1.20.1560.10">
    <property type="entry name" value="ABC transporter type 1, transmembrane domain"/>
    <property type="match status" value="2"/>
</dbReference>
<dbReference type="InterPro" id="IPR003593">
    <property type="entry name" value="AAA+_ATPase"/>
</dbReference>
<comment type="similarity">
    <text evidence="2">Belongs to the ABC transporter superfamily. ABCC family. Conjugate transporter (TC 3.A.1.208) subfamily.</text>
</comment>
<dbReference type="InterPro" id="IPR017871">
    <property type="entry name" value="ABC_transporter-like_CS"/>
</dbReference>
<dbReference type="GO" id="GO:0016020">
    <property type="term" value="C:membrane"/>
    <property type="evidence" value="ECO:0007669"/>
    <property type="project" value="UniProtKB-SubCell"/>
</dbReference>
<evidence type="ECO:0000259" key="12">
    <source>
        <dbReference type="PROSITE" id="PS50893"/>
    </source>
</evidence>
<keyword evidence="8 11" id="KW-1133">Transmembrane helix</keyword>
<feature type="compositionally biased region" description="Pro residues" evidence="10">
    <location>
        <begin position="809"/>
        <end position="821"/>
    </location>
</feature>
<dbReference type="InterPro" id="IPR027417">
    <property type="entry name" value="P-loop_NTPase"/>
</dbReference>
<protein>
    <submittedName>
        <fullName evidence="14">Uncharacterized protein</fullName>
    </submittedName>
</protein>
<feature type="transmembrane region" description="Helical" evidence="11">
    <location>
        <begin position="546"/>
        <end position="567"/>
    </location>
</feature>
<comment type="caution">
    <text evidence="14">The sequence shown here is derived from an EMBL/GenBank/DDBJ whole genome shotgun (WGS) entry which is preliminary data.</text>
</comment>
<reference evidence="14" key="1">
    <citation type="submission" date="2021-02" db="EMBL/GenBank/DDBJ databases">
        <authorList>
            <person name="Nowell W R."/>
        </authorList>
    </citation>
    <scope>NUCLEOTIDE SEQUENCE</scope>
</reference>
<feature type="non-terminal residue" evidence="14">
    <location>
        <position position="828"/>
    </location>
</feature>
<keyword evidence="5" id="KW-0677">Repeat</keyword>
<evidence type="ECO:0000256" key="10">
    <source>
        <dbReference type="SAM" id="MobiDB-lite"/>
    </source>
</evidence>
<dbReference type="SUPFAM" id="SSF90123">
    <property type="entry name" value="ABC transporter transmembrane region"/>
    <property type="match status" value="2"/>
</dbReference>
<dbReference type="InterPro" id="IPR036640">
    <property type="entry name" value="ABC1_TM_sf"/>
</dbReference>
<dbReference type="Gene3D" id="3.40.50.300">
    <property type="entry name" value="P-loop containing nucleotide triphosphate hydrolases"/>
    <property type="match status" value="1"/>
</dbReference>
<gene>
    <name evidence="14" type="ORF">XAT740_LOCUS22521</name>
</gene>
<feature type="transmembrane region" description="Helical" evidence="11">
    <location>
        <begin position="644"/>
        <end position="663"/>
    </location>
</feature>
<evidence type="ECO:0000256" key="7">
    <source>
        <dbReference type="ARBA" id="ARBA00022840"/>
    </source>
</evidence>
<dbReference type="GO" id="GO:0016887">
    <property type="term" value="F:ATP hydrolysis activity"/>
    <property type="evidence" value="ECO:0007669"/>
    <property type="project" value="InterPro"/>
</dbReference>
<sequence length="828" mass="94435">MPHAPSPYLRANFWSRLFHGWISHLIETNRNHGALDVVDLYELLPEYQSKKLTDDLENNWLDEKKRSPTNPSLIRATIRTMGCKPILTGLLLIPWMLCCIAQPLFLTFLMDFFEPCSTMSVKHACFLTFACIVTPLVSSFFLNYYMYHCQSLGLQMRIAYSGLVYRKTLRLSSYSLNNFTAGSVTNLLSNDAGQIEVNLSSFNFLWKFLLLDESERDRRLLSGSTVDILNHEHQAVYEINNQKTSIQRTTSIKTRFRVECNLKQAYWEVNAPFVLKNIVFDAQPGDLICIIGPIGSGKSSLLQTLTGEIAFFQGKVRLRGSFCYVPQEPWIFSSTVKKNIIFGKEYDGQLFRRVIRAAALEADFAQLPNGMHTTVGDQGVTLSGGQKARVNIARALYRDADIYLLDDPLSAVDARVSKELFERSIKEYLGDKICILVTHQIQFLQHATKIIVLESGEMLENGTYEELRTSSPLFRNLVETTHQQEENEETIDFPSRRTTRCVTFSEAEIDELRTSKMNIEKSQQGSIGCWIYASYLRAGAGLTCSLFLIGLTFGGVEAVSIYFNWWLARWSEDQTYRHQLWINCSRTNKKLLSQIQSMNTATWNNYQKERFTIFTGVGILLIVITLCIFQTLGIIVFVSWLNRWSLFPAGIVVALMLFLRHRFAGCSRNLKRLEHTSRSPVYSYLTSTLQGLKVIRSYHAEKICLSDFHAYLDDHTRASYLLTILGRWAAIRFEWIACFFITSATILAVIVRIVSQQLSAADIALTLLYSINLTGTFQWGIRVSVDVETQMTAVERVLEYCALEQEPPAQLPPHLPSPPSNWPTHGRI</sequence>
<dbReference type="PANTHER" id="PTHR24223">
    <property type="entry name" value="ATP-BINDING CASSETTE SUB-FAMILY C"/>
    <property type="match status" value="1"/>
</dbReference>
<dbReference type="GO" id="GO:0005524">
    <property type="term" value="F:ATP binding"/>
    <property type="evidence" value="ECO:0007669"/>
    <property type="project" value="UniProtKB-KW"/>
</dbReference>
<keyword evidence="3" id="KW-0813">Transport</keyword>
<feature type="transmembrane region" description="Helical" evidence="11">
    <location>
        <begin position="92"/>
        <end position="113"/>
    </location>
</feature>
<dbReference type="SMART" id="SM00382">
    <property type="entry name" value="AAA"/>
    <property type="match status" value="1"/>
</dbReference>
<feature type="transmembrane region" description="Helical" evidence="11">
    <location>
        <begin position="735"/>
        <end position="754"/>
    </location>
</feature>
<evidence type="ECO:0000259" key="13">
    <source>
        <dbReference type="PROSITE" id="PS50929"/>
    </source>
</evidence>
<evidence type="ECO:0000256" key="6">
    <source>
        <dbReference type="ARBA" id="ARBA00022741"/>
    </source>
</evidence>
<dbReference type="SUPFAM" id="SSF52540">
    <property type="entry name" value="P-loop containing nucleoside triphosphate hydrolases"/>
    <property type="match status" value="1"/>
</dbReference>
<feature type="domain" description="ABC transmembrane type-1" evidence="13">
    <location>
        <begin position="612"/>
        <end position="789"/>
    </location>
</feature>
<accession>A0A814UW73</accession>
<evidence type="ECO:0000256" key="9">
    <source>
        <dbReference type="ARBA" id="ARBA00023136"/>
    </source>
</evidence>